<comment type="caution">
    <text evidence="2">The sequence shown here is derived from an EMBL/GenBank/DDBJ whole genome shotgun (WGS) entry which is preliminary data.</text>
</comment>
<accession>A0A0C2YRN2</accession>
<dbReference type="AlphaFoldDB" id="A0A0C2YRN2"/>
<dbReference type="EMBL" id="JXSL01000030">
    <property type="protein sequence ID" value="KIL97365.1"/>
    <property type="molecule type" value="Genomic_DNA"/>
</dbReference>
<proteinExistence type="predicted"/>
<dbReference type="Proteomes" id="UP000031971">
    <property type="component" value="Unassembled WGS sequence"/>
</dbReference>
<feature type="region of interest" description="Disordered" evidence="1">
    <location>
        <begin position="1"/>
        <end position="76"/>
    </location>
</feature>
<organism evidence="2 3">
    <name type="scientific">Paramagnetospirillum magnetotacticum MS-1</name>
    <dbReference type="NCBI Taxonomy" id="272627"/>
    <lineage>
        <taxon>Bacteria</taxon>
        <taxon>Pseudomonadati</taxon>
        <taxon>Pseudomonadota</taxon>
        <taxon>Alphaproteobacteria</taxon>
        <taxon>Rhodospirillales</taxon>
        <taxon>Magnetospirillaceae</taxon>
        <taxon>Paramagnetospirillum</taxon>
    </lineage>
</organism>
<reference evidence="2 3" key="1">
    <citation type="submission" date="2015-01" db="EMBL/GenBank/DDBJ databases">
        <title>Genome Sequence of Magnetospirillum magnetotacticum Strain MS-1.</title>
        <authorList>
            <person name="Marinov G.K."/>
            <person name="Smalley M.D."/>
            <person name="DeSalvo G."/>
        </authorList>
    </citation>
    <scope>NUCLEOTIDE SEQUENCE [LARGE SCALE GENOMIC DNA]</scope>
    <source>
        <strain evidence="2 3">MS-1</strain>
    </source>
</reference>
<evidence type="ECO:0000313" key="3">
    <source>
        <dbReference type="Proteomes" id="UP000031971"/>
    </source>
</evidence>
<feature type="compositionally biased region" description="Basic and acidic residues" evidence="1">
    <location>
        <begin position="33"/>
        <end position="47"/>
    </location>
</feature>
<evidence type="ECO:0000313" key="2">
    <source>
        <dbReference type="EMBL" id="KIL97365.1"/>
    </source>
</evidence>
<protein>
    <submittedName>
        <fullName evidence="2">Uncharacterized protein</fullName>
    </submittedName>
</protein>
<evidence type="ECO:0000256" key="1">
    <source>
        <dbReference type="SAM" id="MobiDB-lite"/>
    </source>
</evidence>
<feature type="region of interest" description="Disordered" evidence="1">
    <location>
        <begin position="107"/>
        <end position="153"/>
    </location>
</feature>
<sequence>MPVSATMNRVAGHDVPRRLNRLRLPDQTGGRSGGEERRRAGGVDGKRGLVRRGQGRRRNLNGYDKAERPQGQRRGRHIGAGLDAAMADAIMGGSATLGGIGLLMRGGAKVGGNKGIRTVGARQHRNRRGRAQEQSGGQQPSRGLPDPPTDRTR</sequence>
<feature type="compositionally biased region" description="Polar residues" evidence="1">
    <location>
        <begin position="132"/>
        <end position="141"/>
    </location>
</feature>
<feature type="compositionally biased region" description="Basic residues" evidence="1">
    <location>
        <begin position="48"/>
        <end position="59"/>
    </location>
</feature>
<name>A0A0C2YRN2_PARME</name>
<keyword evidence="3" id="KW-1185">Reference proteome</keyword>
<gene>
    <name evidence="2" type="ORF">CCC_00426</name>
</gene>